<reference evidence="2" key="1">
    <citation type="journal article" date="2022" name="bioRxiv">
        <title>Sequencing and chromosome-scale assembly of the giantPleurodeles waltlgenome.</title>
        <authorList>
            <person name="Brown T."/>
            <person name="Elewa A."/>
            <person name="Iarovenko S."/>
            <person name="Subramanian E."/>
            <person name="Araus A.J."/>
            <person name="Petzold A."/>
            <person name="Susuki M."/>
            <person name="Suzuki K.-i.T."/>
            <person name="Hayashi T."/>
            <person name="Toyoda A."/>
            <person name="Oliveira C."/>
            <person name="Osipova E."/>
            <person name="Leigh N.D."/>
            <person name="Simon A."/>
            <person name="Yun M.H."/>
        </authorList>
    </citation>
    <scope>NUCLEOTIDE SEQUENCE</scope>
    <source>
        <strain evidence="2">20211129_DDA</strain>
        <tissue evidence="2">Liver</tissue>
    </source>
</reference>
<evidence type="ECO:0000256" key="1">
    <source>
        <dbReference type="SAM" id="MobiDB-lite"/>
    </source>
</evidence>
<dbReference type="AlphaFoldDB" id="A0AAV7QJ13"/>
<name>A0AAV7QJ13_PLEWA</name>
<feature type="region of interest" description="Disordered" evidence="1">
    <location>
        <begin position="39"/>
        <end position="74"/>
    </location>
</feature>
<comment type="caution">
    <text evidence="2">The sequence shown here is derived from an EMBL/GenBank/DDBJ whole genome shotgun (WGS) entry which is preliminary data.</text>
</comment>
<sequence>MRPRTRHSSTPLRGPPRGATRLQGVTWWSVVLTCTASRLSPEKSNASGSSRRPPISAYRVPGTRREAGKLPGSEVRLSRRHSIFRREDHLEATRLPARKAATPFCCRADV</sequence>
<proteinExistence type="predicted"/>
<accession>A0AAV7QJ13</accession>
<dbReference type="EMBL" id="JANPWB010000010">
    <property type="protein sequence ID" value="KAJ1139704.1"/>
    <property type="molecule type" value="Genomic_DNA"/>
</dbReference>
<keyword evidence="3" id="KW-1185">Reference proteome</keyword>
<evidence type="ECO:0000313" key="2">
    <source>
        <dbReference type="EMBL" id="KAJ1139704.1"/>
    </source>
</evidence>
<gene>
    <name evidence="2" type="ORF">NDU88_006071</name>
</gene>
<feature type="region of interest" description="Disordered" evidence="1">
    <location>
        <begin position="1"/>
        <end position="20"/>
    </location>
</feature>
<evidence type="ECO:0008006" key="4">
    <source>
        <dbReference type="Google" id="ProtNLM"/>
    </source>
</evidence>
<organism evidence="2 3">
    <name type="scientific">Pleurodeles waltl</name>
    <name type="common">Iberian ribbed newt</name>
    <dbReference type="NCBI Taxonomy" id="8319"/>
    <lineage>
        <taxon>Eukaryota</taxon>
        <taxon>Metazoa</taxon>
        <taxon>Chordata</taxon>
        <taxon>Craniata</taxon>
        <taxon>Vertebrata</taxon>
        <taxon>Euteleostomi</taxon>
        <taxon>Amphibia</taxon>
        <taxon>Batrachia</taxon>
        <taxon>Caudata</taxon>
        <taxon>Salamandroidea</taxon>
        <taxon>Salamandridae</taxon>
        <taxon>Pleurodelinae</taxon>
        <taxon>Pleurodeles</taxon>
    </lineage>
</organism>
<evidence type="ECO:0000313" key="3">
    <source>
        <dbReference type="Proteomes" id="UP001066276"/>
    </source>
</evidence>
<protein>
    <recommendedName>
        <fullName evidence="4">Secreted protein</fullName>
    </recommendedName>
</protein>
<dbReference type="Proteomes" id="UP001066276">
    <property type="component" value="Chromosome 6"/>
</dbReference>
<feature type="compositionally biased region" description="Polar residues" evidence="1">
    <location>
        <begin position="39"/>
        <end position="50"/>
    </location>
</feature>